<proteinExistence type="predicted"/>
<sequence>MGENKKEEPKIVVDDDWKAQAQAEKQKLDERAEKQAQQDTGAQDPAARELPPATFATLVSSLATQVMLAMGGMQDPKTKRRIVDLALAKHHIDTLAMLEEKAKGNLTDEEAKLLDQALYQVRMHYVQVAQGGMQA</sequence>
<dbReference type="AlphaFoldDB" id="X0W512"/>
<accession>X0W512</accession>
<feature type="region of interest" description="Disordered" evidence="1">
    <location>
        <begin position="1"/>
        <end position="50"/>
    </location>
</feature>
<feature type="compositionally biased region" description="Basic and acidic residues" evidence="1">
    <location>
        <begin position="1"/>
        <end position="36"/>
    </location>
</feature>
<comment type="caution">
    <text evidence="2">The sequence shown here is derived from an EMBL/GenBank/DDBJ whole genome shotgun (WGS) entry which is preliminary data.</text>
</comment>
<reference evidence="2" key="1">
    <citation type="journal article" date="2014" name="Front. Microbiol.">
        <title>High frequency of phylogenetically diverse reductive dehalogenase-homologous genes in deep subseafloor sedimentary metagenomes.</title>
        <authorList>
            <person name="Kawai M."/>
            <person name="Futagami T."/>
            <person name="Toyoda A."/>
            <person name="Takaki Y."/>
            <person name="Nishi S."/>
            <person name="Hori S."/>
            <person name="Arai W."/>
            <person name="Tsubouchi T."/>
            <person name="Morono Y."/>
            <person name="Uchiyama I."/>
            <person name="Ito T."/>
            <person name="Fujiyama A."/>
            <person name="Inagaki F."/>
            <person name="Takami H."/>
        </authorList>
    </citation>
    <scope>NUCLEOTIDE SEQUENCE</scope>
    <source>
        <strain evidence="2">Expedition CK06-06</strain>
    </source>
</reference>
<evidence type="ECO:0000313" key="2">
    <source>
        <dbReference type="EMBL" id="GAG19698.1"/>
    </source>
</evidence>
<organism evidence="2">
    <name type="scientific">marine sediment metagenome</name>
    <dbReference type="NCBI Taxonomy" id="412755"/>
    <lineage>
        <taxon>unclassified sequences</taxon>
        <taxon>metagenomes</taxon>
        <taxon>ecological metagenomes</taxon>
    </lineage>
</organism>
<evidence type="ECO:0000256" key="1">
    <source>
        <dbReference type="SAM" id="MobiDB-lite"/>
    </source>
</evidence>
<gene>
    <name evidence="2" type="ORF">S01H1_47201</name>
</gene>
<evidence type="ECO:0008006" key="3">
    <source>
        <dbReference type="Google" id="ProtNLM"/>
    </source>
</evidence>
<dbReference type="Pfam" id="PF08899">
    <property type="entry name" value="DUF1844"/>
    <property type="match status" value="1"/>
</dbReference>
<dbReference type="InterPro" id="IPR014995">
    <property type="entry name" value="DUF1844"/>
</dbReference>
<protein>
    <recommendedName>
        <fullName evidence="3">DUF1844 domain-containing protein</fullName>
    </recommendedName>
</protein>
<name>X0W512_9ZZZZ</name>
<dbReference type="EMBL" id="BARS01030255">
    <property type="protein sequence ID" value="GAG19698.1"/>
    <property type="molecule type" value="Genomic_DNA"/>
</dbReference>